<name>A0ABN7ULD2_GIGMA</name>
<proteinExistence type="predicted"/>
<evidence type="ECO:0000256" key="1">
    <source>
        <dbReference type="SAM" id="SignalP"/>
    </source>
</evidence>
<feature type="signal peptide" evidence="1">
    <location>
        <begin position="1"/>
        <end position="18"/>
    </location>
</feature>
<reference evidence="2 3" key="1">
    <citation type="submission" date="2021-06" db="EMBL/GenBank/DDBJ databases">
        <authorList>
            <person name="Kallberg Y."/>
            <person name="Tangrot J."/>
            <person name="Rosling A."/>
        </authorList>
    </citation>
    <scope>NUCLEOTIDE SEQUENCE [LARGE SCALE GENOMIC DNA]</scope>
    <source>
        <strain evidence="2 3">120-4 pot B 10/14</strain>
    </source>
</reference>
<gene>
    <name evidence="2" type="ORF">GMARGA_LOCUS8054</name>
</gene>
<dbReference type="EMBL" id="CAJVQB010004049">
    <property type="protein sequence ID" value="CAG8625416.1"/>
    <property type="molecule type" value="Genomic_DNA"/>
</dbReference>
<dbReference type="Proteomes" id="UP000789901">
    <property type="component" value="Unassembled WGS sequence"/>
</dbReference>
<evidence type="ECO:0000313" key="3">
    <source>
        <dbReference type="Proteomes" id="UP000789901"/>
    </source>
</evidence>
<organism evidence="2 3">
    <name type="scientific">Gigaspora margarita</name>
    <dbReference type="NCBI Taxonomy" id="4874"/>
    <lineage>
        <taxon>Eukaryota</taxon>
        <taxon>Fungi</taxon>
        <taxon>Fungi incertae sedis</taxon>
        <taxon>Mucoromycota</taxon>
        <taxon>Glomeromycotina</taxon>
        <taxon>Glomeromycetes</taxon>
        <taxon>Diversisporales</taxon>
        <taxon>Gigasporaceae</taxon>
        <taxon>Gigaspora</taxon>
    </lineage>
</organism>
<feature type="chain" id="PRO_5045392696" evidence="1">
    <location>
        <begin position="19"/>
        <end position="61"/>
    </location>
</feature>
<accession>A0ABN7ULD2</accession>
<comment type="caution">
    <text evidence="2">The sequence shown here is derived from an EMBL/GenBank/DDBJ whole genome shotgun (WGS) entry which is preliminary data.</text>
</comment>
<keyword evidence="1" id="KW-0732">Signal</keyword>
<evidence type="ECO:0000313" key="2">
    <source>
        <dbReference type="EMBL" id="CAG8625416.1"/>
    </source>
</evidence>
<keyword evidence="3" id="KW-1185">Reference proteome</keyword>
<protein>
    <submittedName>
        <fullName evidence="2">38258_t:CDS:1</fullName>
    </submittedName>
</protein>
<sequence>MWVSRYMILATLCSTIFDLEFWDLNFEMTFDQKEYAKTDPAAYLQLISMQEYHAITNIERL</sequence>